<dbReference type="InterPro" id="IPR001645">
    <property type="entry name" value="Folylpolyglutamate_synth"/>
</dbReference>
<keyword evidence="12" id="KW-0460">Magnesium</keyword>
<evidence type="ECO:0000259" key="23">
    <source>
        <dbReference type="Pfam" id="PF08245"/>
    </source>
</evidence>
<organism evidence="24 25">
    <name type="scientific">Dokdonella ginsengisoli</name>
    <dbReference type="NCBI Taxonomy" id="363846"/>
    <lineage>
        <taxon>Bacteria</taxon>
        <taxon>Pseudomonadati</taxon>
        <taxon>Pseudomonadota</taxon>
        <taxon>Gammaproteobacteria</taxon>
        <taxon>Lysobacterales</taxon>
        <taxon>Rhodanobacteraceae</taxon>
        <taxon>Dokdonella</taxon>
    </lineage>
</organism>
<dbReference type="InterPro" id="IPR036615">
    <property type="entry name" value="Mur_ligase_C_dom_sf"/>
</dbReference>
<dbReference type="Gene3D" id="3.90.190.20">
    <property type="entry name" value="Mur ligase, C-terminal domain"/>
    <property type="match status" value="1"/>
</dbReference>
<keyword evidence="10 21" id="KW-0547">Nucleotide-binding</keyword>
<comment type="catalytic activity">
    <reaction evidence="20">
        <text>7,8-dihydropteroate + L-glutamate + ATP = 7,8-dihydrofolate + ADP + phosphate + H(+)</text>
        <dbReference type="Rhea" id="RHEA:23584"/>
        <dbReference type="ChEBI" id="CHEBI:15378"/>
        <dbReference type="ChEBI" id="CHEBI:17839"/>
        <dbReference type="ChEBI" id="CHEBI:29985"/>
        <dbReference type="ChEBI" id="CHEBI:30616"/>
        <dbReference type="ChEBI" id="CHEBI:43474"/>
        <dbReference type="ChEBI" id="CHEBI:57451"/>
        <dbReference type="ChEBI" id="CHEBI:456216"/>
        <dbReference type="EC" id="6.3.2.12"/>
    </reaction>
</comment>
<dbReference type="Gene3D" id="3.40.1190.10">
    <property type="entry name" value="Mur-like, catalytic domain"/>
    <property type="match status" value="1"/>
</dbReference>
<evidence type="ECO:0000256" key="9">
    <source>
        <dbReference type="ARBA" id="ARBA00022723"/>
    </source>
</evidence>
<keyword evidence="25" id="KW-1185">Reference proteome</keyword>
<dbReference type="NCBIfam" id="TIGR01499">
    <property type="entry name" value="folC"/>
    <property type="match status" value="1"/>
</dbReference>
<sequence>MSELPSTLADWLDYQQRVHPQAIELGLERVRAVWERLGAPAPAPLVIAIGGTNGKGSTVAFLEAMLAADGRRVGAYTSPHLLRYNERVRVAGDDVDDAALIDAFERIEAARAEGPGEPVALTYFEYGTLAALWIFSRSALDVAVLEVGLGGRLDAVNLVDADAAIVTTVDLDHQDWLGDDRDSIGREKAGIFRTGRPAIVGESEPPATLLAQAARIGADLRLAGRDFAYARSEDGWSWSAGDTQLMLPPPRLAAPCQLANAAAAIAALHALRGRLGWNPPAIGEGVAQARIGARLQRFAGPPELIVDVGHNPQAARALAEWLRAEPAAGRTLAVFGALADKDARGIVAALRGEVDEWLLAGLDGDSPRGLAAEPLRAAIGDAIGAAAEPARYADAGKALAAAFAQAKAGDRILAFGSFFVAAAALRFAAQRLARRAAPAA</sequence>
<name>A0ABV9QZX5_9GAMM</name>
<comment type="pathway">
    <text evidence="3">Cofactor biosynthesis; tetrahydrofolylpolyglutamate biosynthesis.</text>
</comment>
<dbReference type="PIRSF" id="PIRSF001563">
    <property type="entry name" value="Folylpolyglu_synth"/>
    <property type="match status" value="1"/>
</dbReference>
<comment type="function">
    <text evidence="1">Functions in two distinct reactions of the de novo folate biosynthetic pathway. Catalyzes the addition of a glutamate residue to dihydropteroate (7,8-dihydropteroate or H2Pte) to form dihydrofolate (7,8-dihydrofolate monoglutamate or H2Pte-Glu). Also catalyzes successive additions of L-glutamate to tetrahydrofolate or 10-formyltetrahydrofolate or 5,10-methylenetetrahydrofolate, leading to folylpolyglutamate derivatives.</text>
</comment>
<comment type="pathway">
    <text evidence="2">Cofactor biosynthesis; tetrahydrofolate biosynthesis; 7,8-dihydrofolate from 2-amino-4-hydroxy-6-hydroxymethyl-7,8-dihydropteridine diphosphate and 4-aminobenzoate: step 2/2.</text>
</comment>
<dbReference type="PANTHER" id="PTHR11136">
    <property type="entry name" value="FOLYLPOLYGLUTAMATE SYNTHASE-RELATED"/>
    <property type="match status" value="1"/>
</dbReference>
<dbReference type="Proteomes" id="UP001595886">
    <property type="component" value="Unassembled WGS sequence"/>
</dbReference>
<dbReference type="RefSeq" id="WP_380022638.1">
    <property type="nucleotide sequence ID" value="NZ_JBHSHD010000016.1"/>
</dbReference>
<evidence type="ECO:0000256" key="11">
    <source>
        <dbReference type="ARBA" id="ARBA00022840"/>
    </source>
</evidence>
<comment type="catalytic activity">
    <reaction evidence="19">
        <text>(6R)-5,10-methylenetetrahydrofolyl-(gamma-L-Glu)(n) + L-glutamate + ATP = (6R)-5,10-methylenetetrahydrofolyl-(gamma-L-Glu)(n+1) + ADP + phosphate + H(+)</text>
        <dbReference type="Rhea" id="RHEA:51912"/>
        <dbReference type="Rhea" id="RHEA-COMP:13257"/>
        <dbReference type="Rhea" id="RHEA-COMP:13258"/>
        <dbReference type="ChEBI" id="CHEBI:15378"/>
        <dbReference type="ChEBI" id="CHEBI:29985"/>
        <dbReference type="ChEBI" id="CHEBI:30616"/>
        <dbReference type="ChEBI" id="CHEBI:43474"/>
        <dbReference type="ChEBI" id="CHEBI:136572"/>
        <dbReference type="ChEBI" id="CHEBI:456216"/>
        <dbReference type="EC" id="6.3.2.17"/>
    </reaction>
</comment>
<keyword evidence="11 21" id="KW-0067">ATP-binding</keyword>
<dbReference type="EC" id="6.3.2.12" evidence="5"/>
<dbReference type="InterPro" id="IPR036565">
    <property type="entry name" value="Mur-like_cat_sf"/>
</dbReference>
<evidence type="ECO:0000256" key="14">
    <source>
        <dbReference type="ARBA" id="ARBA00030048"/>
    </source>
</evidence>
<dbReference type="SUPFAM" id="SSF53623">
    <property type="entry name" value="MurD-like peptide ligases, catalytic domain"/>
    <property type="match status" value="1"/>
</dbReference>
<comment type="catalytic activity">
    <reaction evidence="17">
        <text>(6S)-5,6,7,8-tetrahydrofolyl-(gamma-L-Glu)(n) + L-glutamate + ATP = (6S)-5,6,7,8-tetrahydrofolyl-(gamma-L-Glu)(n+1) + ADP + phosphate + H(+)</text>
        <dbReference type="Rhea" id="RHEA:10580"/>
        <dbReference type="Rhea" id="RHEA-COMP:14738"/>
        <dbReference type="Rhea" id="RHEA-COMP:14740"/>
        <dbReference type="ChEBI" id="CHEBI:15378"/>
        <dbReference type="ChEBI" id="CHEBI:29985"/>
        <dbReference type="ChEBI" id="CHEBI:30616"/>
        <dbReference type="ChEBI" id="CHEBI:43474"/>
        <dbReference type="ChEBI" id="CHEBI:141005"/>
        <dbReference type="ChEBI" id="CHEBI:456216"/>
        <dbReference type="EC" id="6.3.2.17"/>
    </reaction>
</comment>
<evidence type="ECO:0000256" key="19">
    <source>
        <dbReference type="ARBA" id="ARBA00049035"/>
    </source>
</evidence>
<protein>
    <recommendedName>
        <fullName evidence="7">Dihydrofolate synthase/folylpolyglutamate synthase</fullName>
        <ecNumber evidence="5">6.3.2.12</ecNumber>
        <ecNumber evidence="6">6.3.2.17</ecNumber>
    </recommendedName>
    <alternativeName>
        <fullName evidence="16">Folylpoly-gamma-glutamate synthetase-dihydrofolate synthetase</fullName>
    </alternativeName>
    <alternativeName>
        <fullName evidence="14">Folylpolyglutamate synthetase</fullName>
    </alternativeName>
    <alternativeName>
        <fullName evidence="15">Tetrahydrofolylpolyglutamate synthase</fullName>
    </alternativeName>
</protein>
<evidence type="ECO:0000256" key="16">
    <source>
        <dbReference type="ARBA" id="ARBA00032510"/>
    </source>
</evidence>
<keyword evidence="8 21" id="KW-0436">Ligase</keyword>
<dbReference type="EMBL" id="JBHSHD010000016">
    <property type="protein sequence ID" value="MFC4822361.1"/>
    <property type="molecule type" value="Genomic_DNA"/>
</dbReference>
<evidence type="ECO:0000313" key="24">
    <source>
        <dbReference type="EMBL" id="MFC4822361.1"/>
    </source>
</evidence>
<evidence type="ECO:0000256" key="20">
    <source>
        <dbReference type="ARBA" id="ARBA00049161"/>
    </source>
</evidence>
<dbReference type="PANTHER" id="PTHR11136:SF0">
    <property type="entry name" value="DIHYDROFOLATE SYNTHETASE-RELATED"/>
    <property type="match status" value="1"/>
</dbReference>
<evidence type="ECO:0000256" key="6">
    <source>
        <dbReference type="ARBA" id="ARBA00013025"/>
    </source>
</evidence>
<reference evidence="25" key="1">
    <citation type="journal article" date="2019" name="Int. J. Syst. Evol. Microbiol.">
        <title>The Global Catalogue of Microorganisms (GCM) 10K type strain sequencing project: providing services to taxonomists for standard genome sequencing and annotation.</title>
        <authorList>
            <consortium name="The Broad Institute Genomics Platform"/>
            <consortium name="The Broad Institute Genome Sequencing Center for Infectious Disease"/>
            <person name="Wu L."/>
            <person name="Ma J."/>
        </authorList>
    </citation>
    <scope>NUCLEOTIDE SEQUENCE [LARGE SCALE GENOMIC DNA]</scope>
    <source>
        <strain evidence="25">CCUG 30340</strain>
    </source>
</reference>
<dbReference type="Pfam" id="PF02875">
    <property type="entry name" value="Mur_ligase_C"/>
    <property type="match status" value="1"/>
</dbReference>
<evidence type="ECO:0000256" key="15">
    <source>
        <dbReference type="ARBA" id="ARBA00030592"/>
    </source>
</evidence>
<evidence type="ECO:0000256" key="12">
    <source>
        <dbReference type="ARBA" id="ARBA00022842"/>
    </source>
</evidence>
<proteinExistence type="inferred from homology"/>
<dbReference type="InterPro" id="IPR013221">
    <property type="entry name" value="Mur_ligase_cen"/>
</dbReference>
<evidence type="ECO:0000256" key="13">
    <source>
        <dbReference type="ARBA" id="ARBA00022909"/>
    </source>
</evidence>
<keyword evidence="13" id="KW-0289">Folate biosynthesis</keyword>
<evidence type="ECO:0000256" key="18">
    <source>
        <dbReference type="ARBA" id="ARBA00047808"/>
    </source>
</evidence>
<evidence type="ECO:0000313" key="25">
    <source>
        <dbReference type="Proteomes" id="UP001595886"/>
    </source>
</evidence>
<comment type="catalytic activity">
    <reaction evidence="18">
        <text>10-formyltetrahydrofolyl-(gamma-L-Glu)(n) + L-glutamate + ATP = 10-formyltetrahydrofolyl-(gamma-L-Glu)(n+1) + ADP + phosphate + H(+)</text>
        <dbReference type="Rhea" id="RHEA:51904"/>
        <dbReference type="Rhea" id="RHEA-COMP:13088"/>
        <dbReference type="Rhea" id="RHEA-COMP:14300"/>
        <dbReference type="ChEBI" id="CHEBI:15378"/>
        <dbReference type="ChEBI" id="CHEBI:29985"/>
        <dbReference type="ChEBI" id="CHEBI:30616"/>
        <dbReference type="ChEBI" id="CHEBI:43474"/>
        <dbReference type="ChEBI" id="CHEBI:134413"/>
        <dbReference type="ChEBI" id="CHEBI:456216"/>
        <dbReference type="EC" id="6.3.2.17"/>
    </reaction>
</comment>
<evidence type="ECO:0000256" key="3">
    <source>
        <dbReference type="ARBA" id="ARBA00005150"/>
    </source>
</evidence>
<dbReference type="GO" id="GO:0008841">
    <property type="term" value="F:dihydrofolate synthase activity"/>
    <property type="evidence" value="ECO:0007669"/>
    <property type="project" value="UniProtKB-EC"/>
</dbReference>
<dbReference type="Pfam" id="PF08245">
    <property type="entry name" value="Mur_ligase_M"/>
    <property type="match status" value="1"/>
</dbReference>
<evidence type="ECO:0000256" key="4">
    <source>
        <dbReference type="ARBA" id="ARBA00008276"/>
    </source>
</evidence>
<evidence type="ECO:0000256" key="21">
    <source>
        <dbReference type="PIRNR" id="PIRNR001563"/>
    </source>
</evidence>
<feature type="domain" description="Mur ligase central" evidence="23">
    <location>
        <begin position="49"/>
        <end position="196"/>
    </location>
</feature>
<keyword evidence="9" id="KW-0479">Metal-binding</keyword>
<evidence type="ECO:0000256" key="1">
    <source>
        <dbReference type="ARBA" id="ARBA00002714"/>
    </source>
</evidence>
<dbReference type="EC" id="6.3.2.17" evidence="6"/>
<evidence type="ECO:0000256" key="8">
    <source>
        <dbReference type="ARBA" id="ARBA00022598"/>
    </source>
</evidence>
<evidence type="ECO:0000256" key="5">
    <source>
        <dbReference type="ARBA" id="ARBA00013023"/>
    </source>
</evidence>
<comment type="caution">
    <text evidence="24">The sequence shown here is derived from an EMBL/GenBank/DDBJ whole genome shotgun (WGS) entry which is preliminary data.</text>
</comment>
<dbReference type="InterPro" id="IPR004101">
    <property type="entry name" value="Mur_ligase_C"/>
</dbReference>
<dbReference type="SUPFAM" id="SSF53244">
    <property type="entry name" value="MurD-like peptide ligases, peptide-binding domain"/>
    <property type="match status" value="1"/>
</dbReference>
<gene>
    <name evidence="24" type="primary">folC</name>
    <name evidence="24" type="ORF">ACFO6Q_18700</name>
</gene>
<evidence type="ECO:0000256" key="10">
    <source>
        <dbReference type="ARBA" id="ARBA00022741"/>
    </source>
</evidence>
<feature type="domain" description="Mur ligase C-terminal" evidence="22">
    <location>
        <begin position="294"/>
        <end position="418"/>
    </location>
</feature>
<evidence type="ECO:0000256" key="7">
    <source>
        <dbReference type="ARBA" id="ARBA00019357"/>
    </source>
</evidence>
<accession>A0ABV9QZX5</accession>
<dbReference type="GO" id="GO:0004326">
    <property type="term" value="F:tetrahydrofolylpolyglutamate synthase activity"/>
    <property type="evidence" value="ECO:0007669"/>
    <property type="project" value="UniProtKB-EC"/>
</dbReference>
<evidence type="ECO:0000256" key="17">
    <source>
        <dbReference type="ARBA" id="ARBA00047493"/>
    </source>
</evidence>
<comment type="similarity">
    <text evidence="4 21">Belongs to the folylpolyglutamate synthase family.</text>
</comment>
<evidence type="ECO:0000259" key="22">
    <source>
        <dbReference type="Pfam" id="PF02875"/>
    </source>
</evidence>
<evidence type="ECO:0000256" key="2">
    <source>
        <dbReference type="ARBA" id="ARBA00004799"/>
    </source>
</evidence>
<dbReference type="NCBIfam" id="NF008101">
    <property type="entry name" value="PRK10846.1"/>
    <property type="match status" value="1"/>
</dbReference>